<sequence>MQKKLITSLLLGVFSMGATNLYAADKVWITLGDAAYAELQKLAPKTIAKQSKVLLSGAPGILAQEKVHLVQVDESLMLSLSGAIHHKLNRCGGFMSHTSEASGRAALMQPMQMMSLLAPSYVIDNQATVTPYLTQMQDSNIGQTIVDMSAFPNRYYTTTNGVNASNWLKTKWQQMSAARSDILVEQFTHTGWAQKSVILTIQGTDNASEVVVLGGHLDSINLNDRSEAAKAPGADDDASGIASLTEVIRVMLANNYKPRRTLKFIGYSAEEVGLKGSAEIAAKFKADNVNVVGVMQLDMTNYKGSAKDIYLYTDYTNAAQNSFVANLISTYLPSLTVGNDVCGYACSDHASWTAQGYPASMPFESLINQDNPYIHTANDTYANSGSQALGALKFARMAMAYAVELGSDGAVVTPPPGVLTKDVAVSFSGAAGDQAKYTFAVPAGASNLSFKMSGGSGDGDLYTQLATAPSTSSYLAKSDGSSNAESILIAAPTAGTYHLLANAYAAVSGASIVASYSSTTPPPGCTPSATVLCSGTAVSGISLALNASKTYTIVVPAGKSSLTFKLSGGSGDGDLYVKLGSAASSTVYDGKSDGSTNAETVTINSPAAGTYYLLLKAYAAVNGASLVATIQ</sequence>
<evidence type="ECO:0000256" key="9">
    <source>
        <dbReference type="SAM" id="SignalP"/>
    </source>
</evidence>
<feature type="binding site" evidence="7">
    <location>
        <position position="298"/>
    </location>
    <ligand>
        <name>Zn(2+)</name>
        <dbReference type="ChEBI" id="CHEBI:29105"/>
        <label>1</label>
    </ligand>
</feature>
<proteinExistence type="predicted"/>
<feature type="binding site" evidence="7">
    <location>
        <position position="216"/>
    </location>
    <ligand>
        <name>Zn(2+)</name>
        <dbReference type="ChEBI" id="CHEBI:29105"/>
        <label>1</label>
    </ligand>
</feature>
<dbReference type="InterPro" id="IPR007280">
    <property type="entry name" value="Peptidase_C_arc/bac"/>
</dbReference>
<dbReference type="Gene3D" id="3.40.630.10">
    <property type="entry name" value="Zn peptidases"/>
    <property type="match status" value="1"/>
</dbReference>
<dbReference type="Gene3D" id="2.60.120.380">
    <property type="match status" value="2"/>
</dbReference>
<dbReference type="AlphaFoldDB" id="A0A3Q9BN62"/>
<evidence type="ECO:0000313" key="12">
    <source>
        <dbReference type="EMBL" id="AZP10797.1"/>
    </source>
</evidence>
<comment type="cofactor">
    <cofactor evidence="7">
        <name>Zn(2+)</name>
        <dbReference type="ChEBI" id="CHEBI:29105"/>
    </cofactor>
    <text evidence="7">Binds 2 Zn(2+) ions per subunit.</text>
</comment>
<dbReference type="GO" id="GO:0004177">
    <property type="term" value="F:aminopeptidase activity"/>
    <property type="evidence" value="ECO:0007669"/>
    <property type="project" value="UniProtKB-KW"/>
</dbReference>
<dbReference type="EMBL" id="CP034464">
    <property type="protein sequence ID" value="AZP10797.1"/>
    <property type="molecule type" value="Genomic_DNA"/>
</dbReference>
<dbReference type="InterPro" id="IPR045175">
    <property type="entry name" value="M28_fam"/>
</dbReference>
<accession>A0A3Q9BN62</accession>
<dbReference type="SUPFAM" id="SSF53187">
    <property type="entry name" value="Zn-dependent exopeptidases"/>
    <property type="match status" value="1"/>
</dbReference>
<evidence type="ECO:0000256" key="8">
    <source>
        <dbReference type="PIRSR" id="PIRSR036685-2"/>
    </source>
</evidence>
<evidence type="ECO:0000313" key="13">
    <source>
        <dbReference type="Proteomes" id="UP000275663"/>
    </source>
</evidence>
<evidence type="ECO:0000256" key="5">
    <source>
        <dbReference type="ARBA" id="ARBA00022801"/>
    </source>
</evidence>
<evidence type="ECO:0000256" key="3">
    <source>
        <dbReference type="ARBA" id="ARBA00022723"/>
    </source>
</evidence>
<name>A0A3Q9BN62_9BURK</name>
<dbReference type="GO" id="GO:0008235">
    <property type="term" value="F:metalloexopeptidase activity"/>
    <property type="evidence" value="ECO:0007669"/>
    <property type="project" value="InterPro"/>
</dbReference>
<evidence type="ECO:0000256" key="6">
    <source>
        <dbReference type="ARBA" id="ARBA00022833"/>
    </source>
</evidence>
<dbReference type="PANTHER" id="PTHR12147:SF56">
    <property type="entry name" value="AMINOPEPTIDASE YDR415C-RELATED"/>
    <property type="match status" value="1"/>
</dbReference>
<gene>
    <name evidence="12" type="ORF">EJN92_01395</name>
</gene>
<protein>
    <submittedName>
        <fullName evidence="12">M20/M25/M40 family metallo-hydrolase</fullName>
    </submittedName>
</protein>
<feature type="domain" description="Peptidase C-terminal archaeal/bacterial" evidence="10">
    <location>
        <begin position="436"/>
        <end position="500"/>
    </location>
</feature>
<evidence type="ECO:0000256" key="7">
    <source>
        <dbReference type="PIRSR" id="PIRSR036685-1"/>
    </source>
</evidence>
<keyword evidence="1" id="KW-0031">Aminopeptidase</keyword>
<feature type="signal peptide" evidence="9">
    <location>
        <begin position="1"/>
        <end position="23"/>
    </location>
</feature>
<dbReference type="Pfam" id="PF04151">
    <property type="entry name" value="PPC"/>
    <property type="match status" value="2"/>
</dbReference>
<evidence type="ECO:0000256" key="4">
    <source>
        <dbReference type="ARBA" id="ARBA00022729"/>
    </source>
</evidence>
<dbReference type="GO" id="GO:0046872">
    <property type="term" value="F:metal ion binding"/>
    <property type="evidence" value="ECO:0007669"/>
    <property type="project" value="UniProtKB-KW"/>
</dbReference>
<keyword evidence="2" id="KW-0645">Protease</keyword>
<evidence type="ECO:0000256" key="2">
    <source>
        <dbReference type="ARBA" id="ARBA00022670"/>
    </source>
</evidence>
<feature type="domain" description="Peptidase C-terminal archaeal/bacterial" evidence="10">
    <location>
        <begin position="548"/>
        <end position="615"/>
    </location>
</feature>
<dbReference type="PIRSF" id="PIRSF036685">
    <property type="entry name" value="BacLeuNPeptidase"/>
    <property type="match status" value="1"/>
</dbReference>
<dbReference type="RefSeq" id="WP_126126196.1">
    <property type="nucleotide sequence ID" value="NZ_CP034464.1"/>
</dbReference>
<evidence type="ECO:0000259" key="10">
    <source>
        <dbReference type="Pfam" id="PF04151"/>
    </source>
</evidence>
<feature type="disulfide bond" evidence="8">
    <location>
        <begin position="342"/>
        <end position="346"/>
    </location>
</feature>
<reference evidence="12 13" key="1">
    <citation type="journal article" date="2011" name="Int. J. Syst. Evol. Microbiol.">
        <title>Description of Undibacterium oligocarboniphilum sp. nov., isolated from purified water, and Undibacterium pigrum strain CCUG 49012 as the type strain of Undibacterium parvum sp. nov., and emended descriptions of the genus Undibacterium and the species Undibacterium pigrum.</title>
        <authorList>
            <person name="Eder W."/>
            <person name="Wanner G."/>
            <person name="Ludwig W."/>
            <person name="Busse H.J."/>
            <person name="Ziemke-Kageler F."/>
            <person name="Lang E."/>
        </authorList>
    </citation>
    <scope>NUCLEOTIDE SEQUENCE [LARGE SCALE GENOMIC DNA]</scope>
    <source>
        <strain evidence="12 13">DSM 23061</strain>
    </source>
</reference>
<keyword evidence="4 9" id="KW-0732">Signal</keyword>
<keyword evidence="5 12" id="KW-0378">Hydrolase</keyword>
<dbReference type="KEGG" id="upv:EJN92_01395"/>
<feature type="binding site" evidence="7">
    <location>
        <position position="375"/>
    </location>
    <ligand>
        <name>Zn(2+)</name>
        <dbReference type="ChEBI" id="CHEBI:29105"/>
        <label>2</label>
        <note>catalytic</note>
    </ligand>
</feature>
<keyword evidence="13" id="KW-1185">Reference proteome</keyword>
<keyword evidence="6 7" id="KW-0862">Zinc</keyword>
<feature type="binding site" evidence="7">
    <location>
        <position position="236"/>
    </location>
    <ligand>
        <name>Zn(2+)</name>
        <dbReference type="ChEBI" id="CHEBI:29105"/>
        <label>1</label>
    </ligand>
</feature>
<feature type="binding site" evidence="7">
    <location>
        <position position="271"/>
    </location>
    <ligand>
        <name>Zn(2+)</name>
        <dbReference type="ChEBI" id="CHEBI:29105"/>
        <label>2</label>
        <note>catalytic</note>
    </ligand>
</feature>
<dbReference type="Proteomes" id="UP000275663">
    <property type="component" value="Chromosome"/>
</dbReference>
<keyword evidence="8" id="KW-1015">Disulfide bond</keyword>
<keyword evidence="3 7" id="KW-0479">Metal-binding</keyword>
<dbReference type="PANTHER" id="PTHR12147">
    <property type="entry name" value="METALLOPEPTIDASE M28 FAMILY MEMBER"/>
    <property type="match status" value="1"/>
</dbReference>
<organism evidence="12 13">
    <name type="scientific">Undibacterium parvum</name>
    <dbReference type="NCBI Taxonomy" id="401471"/>
    <lineage>
        <taxon>Bacteria</taxon>
        <taxon>Pseudomonadati</taxon>
        <taxon>Pseudomonadota</taxon>
        <taxon>Betaproteobacteria</taxon>
        <taxon>Burkholderiales</taxon>
        <taxon>Oxalobacteraceae</taxon>
        <taxon>Undibacterium</taxon>
    </lineage>
</organism>
<dbReference type="InterPro" id="IPR012189">
    <property type="entry name" value="Pept_M28E_Ap1"/>
</dbReference>
<dbReference type="InterPro" id="IPR007484">
    <property type="entry name" value="Peptidase_M28"/>
</dbReference>
<feature type="domain" description="Peptidase M28" evidence="11">
    <location>
        <begin position="197"/>
        <end position="393"/>
    </location>
</feature>
<dbReference type="Pfam" id="PF04389">
    <property type="entry name" value="Peptidase_M28"/>
    <property type="match status" value="1"/>
</dbReference>
<feature type="chain" id="PRO_5018601326" evidence="9">
    <location>
        <begin position="24"/>
        <end position="631"/>
    </location>
</feature>
<evidence type="ECO:0000259" key="11">
    <source>
        <dbReference type="Pfam" id="PF04389"/>
    </source>
</evidence>
<dbReference type="OrthoDB" id="9789219at2"/>
<evidence type="ECO:0000256" key="1">
    <source>
        <dbReference type="ARBA" id="ARBA00022438"/>
    </source>
</evidence>
<dbReference type="GO" id="GO:0006508">
    <property type="term" value="P:proteolysis"/>
    <property type="evidence" value="ECO:0007669"/>
    <property type="project" value="UniProtKB-KW"/>
</dbReference>